<evidence type="ECO:0000313" key="8">
    <source>
        <dbReference type="EMBL" id="MBB2966420.1"/>
    </source>
</evidence>
<feature type="signal peptide" evidence="6">
    <location>
        <begin position="1"/>
        <end position="36"/>
    </location>
</feature>
<feature type="compositionally biased region" description="Low complexity" evidence="5">
    <location>
        <begin position="33"/>
        <end position="50"/>
    </location>
</feature>
<comment type="caution">
    <text evidence="8">The sequence shown here is derived from an EMBL/GenBank/DDBJ whole genome shotgun (WGS) entry which is preliminary data.</text>
</comment>
<evidence type="ECO:0000256" key="3">
    <source>
        <dbReference type="ARBA" id="ARBA00022448"/>
    </source>
</evidence>
<feature type="region of interest" description="Disordered" evidence="5">
    <location>
        <begin position="33"/>
        <end position="56"/>
    </location>
</feature>
<dbReference type="InterPro" id="IPR006311">
    <property type="entry name" value="TAT_signal"/>
</dbReference>
<keyword evidence="3" id="KW-0813">Transport</keyword>
<feature type="domain" description="Fe/B12 periplasmic-binding" evidence="7">
    <location>
        <begin position="62"/>
        <end position="325"/>
    </location>
</feature>
<feature type="chain" id="PRO_5038888929" evidence="6">
    <location>
        <begin position="37"/>
        <end position="325"/>
    </location>
</feature>
<evidence type="ECO:0000256" key="2">
    <source>
        <dbReference type="ARBA" id="ARBA00008814"/>
    </source>
</evidence>
<dbReference type="RefSeq" id="WP_021762867.1">
    <property type="nucleotide sequence ID" value="NZ_JACHVP010000001.1"/>
</dbReference>
<evidence type="ECO:0000256" key="6">
    <source>
        <dbReference type="SAM" id="SignalP"/>
    </source>
</evidence>
<dbReference type="PROSITE" id="PS51318">
    <property type="entry name" value="TAT"/>
    <property type="match status" value="1"/>
</dbReference>
<dbReference type="InterPro" id="IPR002491">
    <property type="entry name" value="ABC_transptr_periplasmic_BD"/>
</dbReference>
<dbReference type="EMBL" id="JACHVP010000001">
    <property type="protein sequence ID" value="MBB2966420.1"/>
    <property type="molecule type" value="Genomic_DNA"/>
</dbReference>
<evidence type="ECO:0000313" key="9">
    <source>
        <dbReference type="Proteomes" id="UP000538196"/>
    </source>
</evidence>
<name>A0A7W4UUF1_LEIAQ</name>
<proteinExistence type="inferred from homology"/>
<sequence length="325" mass="34814">MTQHPHRRPGLRRVALAITGAALALALAACSAPATGDSGSSSDTRSVSTPEGTVKIPTHPKRIVSVHSWTTESLLDFDVAPVGVENSGEQYVPERYLADWKKTDKVTDGGTIDFEKIAALKPDLIIGVDVPYLKEAYKKLSAIAPTAFAPFDDDATWQDYPKYTADFANVTDEYDALKATYEDRVTSVSSTYASQLATVKWDVIQGGFDAGNYWIYSETSPVGAILKELGAQFASATAATTAGDNQSVSYEKTDLLSDADALIYYTNNDGTPANNIDKLFALQSYQDLAAVSGGHAVGTPDFLPGSYSDALGVIDAIEKNLKTFK</sequence>
<dbReference type="InterPro" id="IPR051313">
    <property type="entry name" value="Bact_iron-sidero_bind"/>
</dbReference>
<comment type="subcellular location">
    <subcellularLocation>
        <location evidence="1">Cell envelope</location>
    </subcellularLocation>
</comment>
<dbReference type="PROSITE" id="PS50983">
    <property type="entry name" value="FE_B12_PBP"/>
    <property type="match status" value="1"/>
</dbReference>
<dbReference type="Proteomes" id="UP000538196">
    <property type="component" value="Unassembled WGS sequence"/>
</dbReference>
<dbReference type="GO" id="GO:1901678">
    <property type="term" value="P:iron coordination entity transport"/>
    <property type="evidence" value="ECO:0007669"/>
    <property type="project" value="UniProtKB-ARBA"/>
</dbReference>
<dbReference type="SUPFAM" id="SSF53807">
    <property type="entry name" value="Helical backbone' metal receptor"/>
    <property type="match status" value="1"/>
</dbReference>
<keyword evidence="4 6" id="KW-0732">Signal</keyword>
<dbReference type="Pfam" id="PF01497">
    <property type="entry name" value="Peripla_BP_2"/>
    <property type="match status" value="1"/>
</dbReference>
<evidence type="ECO:0000256" key="4">
    <source>
        <dbReference type="ARBA" id="ARBA00022729"/>
    </source>
</evidence>
<dbReference type="PANTHER" id="PTHR30532:SF1">
    <property type="entry name" value="IRON(3+)-HYDROXAMATE-BINDING PROTEIN FHUD"/>
    <property type="match status" value="1"/>
</dbReference>
<dbReference type="Gene3D" id="3.40.50.1980">
    <property type="entry name" value="Nitrogenase molybdenum iron protein domain"/>
    <property type="match status" value="2"/>
</dbReference>
<reference evidence="8 9" key="1">
    <citation type="submission" date="2020-08" db="EMBL/GenBank/DDBJ databases">
        <title>Sequencing the genomes of 1000 actinobacteria strains.</title>
        <authorList>
            <person name="Klenk H.-P."/>
        </authorList>
    </citation>
    <scope>NUCLEOTIDE SEQUENCE [LARGE SCALE GENOMIC DNA]</scope>
    <source>
        <strain evidence="8 9">DSM 20146</strain>
    </source>
</reference>
<gene>
    <name evidence="8" type="ORF">FHX33_001152</name>
</gene>
<protein>
    <submittedName>
        <fullName evidence="8">Iron complex transport system substrate-binding protein</fullName>
    </submittedName>
</protein>
<dbReference type="GO" id="GO:0030288">
    <property type="term" value="C:outer membrane-bounded periplasmic space"/>
    <property type="evidence" value="ECO:0007669"/>
    <property type="project" value="TreeGrafter"/>
</dbReference>
<comment type="similarity">
    <text evidence="2">Belongs to the bacterial solute-binding protein 8 family.</text>
</comment>
<dbReference type="AlphaFoldDB" id="A0A7W4UUF1"/>
<organism evidence="8 9">
    <name type="scientific">Leifsonia aquatica</name>
    <name type="common">Corynebacterium aquaticum</name>
    <dbReference type="NCBI Taxonomy" id="144185"/>
    <lineage>
        <taxon>Bacteria</taxon>
        <taxon>Bacillati</taxon>
        <taxon>Actinomycetota</taxon>
        <taxon>Actinomycetes</taxon>
        <taxon>Micrococcales</taxon>
        <taxon>Microbacteriaceae</taxon>
        <taxon>Leifsonia</taxon>
    </lineage>
</organism>
<evidence type="ECO:0000256" key="1">
    <source>
        <dbReference type="ARBA" id="ARBA00004196"/>
    </source>
</evidence>
<accession>A0A7W4UUF1</accession>
<evidence type="ECO:0000256" key="5">
    <source>
        <dbReference type="SAM" id="MobiDB-lite"/>
    </source>
</evidence>
<keyword evidence="9" id="KW-1185">Reference proteome</keyword>
<dbReference type="PANTHER" id="PTHR30532">
    <property type="entry name" value="IRON III DICITRATE-BINDING PERIPLASMIC PROTEIN"/>
    <property type="match status" value="1"/>
</dbReference>
<dbReference type="PROSITE" id="PS51257">
    <property type="entry name" value="PROKAR_LIPOPROTEIN"/>
    <property type="match status" value="1"/>
</dbReference>
<evidence type="ECO:0000259" key="7">
    <source>
        <dbReference type="PROSITE" id="PS50983"/>
    </source>
</evidence>